<dbReference type="EMBL" id="DQ187007">
    <property type="protein sequence ID" value="ABD34309.1"/>
    <property type="molecule type" value="Genomic_DNA"/>
</dbReference>
<feature type="domain" description="Hepatitis TT virus Orf2/Gyrovirus Vp2 N-terminal" evidence="2">
    <location>
        <begin position="39"/>
        <end position="87"/>
    </location>
</feature>
<accession>Q2F806</accession>
<feature type="region of interest" description="Disordered" evidence="1">
    <location>
        <begin position="74"/>
        <end position="160"/>
    </location>
</feature>
<feature type="compositionally biased region" description="Acidic residues" evidence="1">
    <location>
        <begin position="144"/>
        <end position="160"/>
    </location>
</feature>
<feature type="compositionally biased region" description="Gly residues" evidence="1">
    <location>
        <begin position="124"/>
        <end position="138"/>
    </location>
</feature>
<feature type="compositionally biased region" description="Low complexity" evidence="1">
    <location>
        <begin position="109"/>
        <end position="120"/>
    </location>
</feature>
<gene>
    <name evidence="4" type="primary">ORF2</name>
</gene>
<reference evidence="4" key="1">
    <citation type="submission" date="2005-08" db="EMBL/GenBank/DDBJ databases">
        <title>Rabbit antibodies against partial C-terminal ORF1-V5-His fusion protein of one genotype of TTV do not react with other genotypes.</title>
        <authorList>
            <person name="Shende V.R."/>
            <person name="Brown K.E."/>
        </authorList>
    </citation>
    <scope>NUCLEOTIDE SEQUENCE</scope>
    <source>
        <strain evidence="3">BM1C</strain>
        <strain evidence="4">BM2C</strain>
    </source>
</reference>
<evidence type="ECO:0000256" key="1">
    <source>
        <dbReference type="SAM" id="MobiDB-lite"/>
    </source>
</evidence>
<evidence type="ECO:0000259" key="2">
    <source>
        <dbReference type="Pfam" id="PF02957"/>
    </source>
</evidence>
<dbReference type="Pfam" id="PF02957">
    <property type="entry name" value="TT_ORF2-like"/>
    <property type="match status" value="1"/>
</dbReference>
<proteinExistence type="predicted"/>
<evidence type="ECO:0000313" key="3">
    <source>
        <dbReference type="EMBL" id="ABD34304.1"/>
    </source>
</evidence>
<protein>
    <submittedName>
        <fullName evidence="4">ORF2</fullName>
    </submittedName>
</protein>
<feature type="compositionally biased region" description="Low complexity" evidence="1">
    <location>
        <begin position="74"/>
        <end position="84"/>
    </location>
</feature>
<dbReference type="InterPro" id="IPR004118">
    <property type="entry name" value="HEV_TT_vir_Orf2/Gyrovir_Vp2_N"/>
</dbReference>
<name>Q2F806_9VIRU</name>
<sequence>MFFGRHWRKKRALLLSSLRTSKKKPPAMSQWCPPVHSVQGRNHQWYEACYRGHAAYCGCGDFISHLVALGNQFGFRPGPRAPGAPGLGGPPVLPRRALPAPPAEAPEHQQGNNNNNQQLQRWPGDGGNADGADGGEASGGDAALPEDDLDGLLAALDDEE</sequence>
<organism evidence="4">
    <name type="scientific">Torque teno virus</name>
    <dbReference type="NCBI Taxonomy" id="68887"/>
    <lineage>
        <taxon>Viruses</taxon>
        <taxon>Monodnaviria</taxon>
        <taxon>Shotokuvirae</taxon>
        <taxon>Commensaviricota</taxon>
        <taxon>Cardeaviricetes</taxon>
        <taxon>Sanitavirales</taxon>
        <taxon>Anelloviridae</taxon>
    </lineage>
</organism>
<dbReference type="EMBL" id="DQ187004">
    <property type="protein sequence ID" value="ABD34304.1"/>
    <property type="molecule type" value="Genomic_DNA"/>
</dbReference>
<evidence type="ECO:0000313" key="4">
    <source>
        <dbReference type="EMBL" id="ABD34309.1"/>
    </source>
</evidence>